<dbReference type="InterPro" id="IPR022689">
    <property type="entry name" value="Iron_dep_repressor"/>
</dbReference>
<evidence type="ECO:0000256" key="4">
    <source>
        <dbReference type="ARBA" id="ARBA00023163"/>
    </source>
</evidence>
<feature type="domain" description="HTH dtxR-type" evidence="5">
    <location>
        <begin position="1"/>
        <end position="64"/>
    </location>
</feature>
<dbReference type="Proteomes" id="UP000824159">
    <property type="component" value="Unassembled WGS sequence"/>
</dbReference>
<dbReference type="AlphaFoldDB" id="A0A9D1HDD6"/>
<proteinExistence type="inferred from homology"/>
<evidence type="ECO:0000256" key="2">
    <source>
        <dbReference type="ARBA" id="ARBA00023015"/>
    </source>
</evidence>
<dbReference type="Pfam" id="PF01325">
    <property type="entry name" value="Fe_dep_repress"/>
    <property type="match status" value="1"/>
</dbReference>
<dbReference type="InterPro" id="IPR001367">
    <property type="entry name" value="Fe_dep_repressor"/>
</dbReference>
<evidence type="ECO:0000313" key="6">
    <source>
        <dbReference type="EMBL" id="HIT99519.1"/>
    </source>
</evidence>
<reference evidence="6" key="1">
    <citation type="submission" date="2020-10" db="EMBL/GenBank/DDBJ databases">
        <authorList>
            <person name="Gilroy R."/>
        </authorList>
    </citation>
    <scope>NUCLEOTIDE SEQUENCE</scope>
    <source>
        <strain evidence="6">CHK176-22527</strain>
    </source>
</reference>
<keyword evidence="4" id="KW-0804">Transcription</keyword>
<dbReference type="EMBL" id="DVLX01000053">
    <property type="protein sequence ID" value="HIT99519.1"/>
    <property type="molecule type" value="Genomic_DNA"/>
</dbReference>
<dbReference type="InterPro" id="IPR036388">
    <property type="entry name" value="WH-like_DNA-bd_sf"/>
</dbReference>
<dbReference type="SUPFAM" id="SSF47979">
    <property type="entry name" value="Iron-dependent repressor protein, dimerization domain"/>
    <property type="match status" value="1"/>
</dbReference>
<dbReference type="InterPro" id="IPR050536">
    <property type="entry name" value="DtxR_MntR_Metal-Reg"/>
</dbReference>
<dbReference type="PANTHER" id="PTHR33238">
    <property type="entry name" value="IRON (METAL) DEPENDENT REPRESSOR, DTXR FAMILY"/>
    <property type="match status" value="1"/>
</dbReference>
<evidence type="ECO:0000256" key="1">
    <source>
        <dbReference type="ARBA" id="ARBA00007871"/>
    </source>
</evidence>
<keyword evidence="2" id="KW-0805">Transcription regulation</keyword>
<dbReference type="Pfam" id="PF02742">
    <property type="entry name" value="Fe_dep_repr_C"/>
    <property type="match status" value="1"/>
</dbReference>
<dbReference type="InterPro" id="IPR022687">
    <property type="entry name" value="HTH_DTXR"/>
</dbReference>
<evidence type="ECO:0000313" key="7">
    <source>
        <dbReference type="Proteomes" id="UP000824159"/>
    </source>
</evidence>
<evidence type="ECO:0000256" key="3">
    <source>
        <dbReference type="ARBA" id="ARBA00023125"/>
    </source>
</evidence>
<dbReference type="PANTHER" id="PTHR33238:SF7">
    <property type="entry name" value="IRON-DEPENDENT TRANSCRIPTIONAL REGULATOR"/>
    <property type="match status" value="1"/>
</dbReference>
<accession>A0A9D1HDD6</accession>
<reference evidence="6" key="2">
    <citation type="journal article" date="2021" name="PeerJ">
        <title>Extensive microbial diversity within the chicken gut microbiome revealed by metagenomics and culture.</title>
        <authorList>
            <person name="Gilroy R."/>
            <person name="Ravi A."/>
            <person name="Getino M."/>
            <person name="Pursley I."/>
            <person name="Horton D.L."/>
            <person name="Alikhan N.F."/>
            <person name="Baker D."/>
            <person name="Gharbi K."/>
            <person name="Hall N."/>
            <person name="Watson M."/>
            <person name="Adriaenssens E.M."/>
            <person name="Foster-Nyarko E."/>
            <person name="Jarju S."/>
            <person name="Secka A."/>
            <person name="Antonio M."/>
            <person name="Oren A."/>
            <person name="Chaudhuri R.R."/>
            <person name="La Ragione R."/>
            <person name="Hildebrand F."/>
            <person name="Pallen M.J."/>
        </authorList>
    </citation>
    <scope>NUCLEOTIDE SEQUENCE</scope>
    <source>
        <strain evidence="6">CHK176-22527</strain>
    </source>
</reference>
<keyword evidence="3" id="KW-0238">DNA-binding</keyword>
<dbReference type="PROSITE" id="PS50944">
    <property type="entry name" value="HTH_DTXR"/>
    <property type="match status" value="1"/>
</dbReference>
<dbReference type="GO" id="GO:0046914">
    <property type="term" value="F:transition metal ion binding"/>
    <property type="evidence" value="ECO:0007669"/>
    <property type="project" value="InterPro"/>
</dbReference>
<dbReference type="InterPro" id="IPR036421">
    <property type="entry name" value="Fe_dep_repressor_sf"/>
</dbReference>
<dbReference type="GO" id="GO:0003700">
    <property type="term" value="F:DNA-binding transcription factor activity"/>
    <property type="evidence" value="ECO:0007669"/>
    <property type="project" value="InterPro"/>
</dbReference>
<dbReference type="SMART" id="SM00529">
    <property type="entry name" value="HTH_DTXR"/>
    <property type="match status" value="1"/>
</dbReference>
<evidence type="ECO:0000259" key="5">
    <source>
        <dbReference type="PROSITE" id="PS50944"/>
    </source>
</evidence>
<comment type="caution">
    <text evidence="6">The sequence shown here is derived from an EMBL/GenBank/DDBJ whole genome shotgun (WGS) entry which is preliminary data.</text>
</comment>
<dbReference type="SUPFAM" id="SSF46785">
    <property type="entry name" value="Winged helix' DNA-binding domain"/>
    <property type="match status" value="1"/>
</dbReference>
<protein>
    <submittedName>
        <fullName evidence="6">Metal-dependent transcriptional regulator</fullName>
    </submittedName>
</protein>
<dbReference type="GO" id="GO:0046983">
    <property type="term" value="F:protein dimerization activity"/>
    <property type="evidence" value="ECO:0007669"/>
    <property type="project" value="InterPro"/>
</dbReference>
<name>A0A9D1HDD6_9FIRM</name>
<gene>
    <name evidence="6" type="ORF">IAD12_04620</name>
</gene>
<dbReference type="Gene3D" id="1.10.60.10">
    <property type="entry name" value="Iron dependent repressor, metal binding and dimerisation domain"/>
    <property type="match status" value="1"/>
</dbReference>
<sequence length="122" mass="13906">MKILESAENYLESILILKEEKGQVRAIDIVNYLGFSKPSVSIALKQLETNGYINRDDDGFITLSEEGETIAENIYERHQLLTDMFIKLGVSADTAKQDACKIEHYLSQETFNCIKSHYKNNV</sequence>
<comment type="similarity">
    <text evidence="1">Belongs to the DtxR/MntR family.</text>
</comment>
<dbReference type="GO" id="GO:0003677">
    <property type="term" value="F:DNA binding"/>
    <property type="evidence" value="ECO:0007669"/>
    <property type="project" value="UniProtKB-KW"/>
</dbReference>
<dbReference type="InterPro" id="IPR036390">
    <property type="entry name" value="WH_DNA-bd_sf"/>
</dbReference>
<organism evidence="6 7">
    <name type="scientific">Candidatus Allocopromorpha excrementavium</name>
    <dbReference type="NCBI Taxonomy" id="2840741"/>
    <lineage>
        <taxon>Bacteria</taxon>
        <taxon>Bacillati</taxon>
        <taxon>Bacillota</taxon>
        <taxon>Clostridia</taxon>
        <taxon>Eubacteriales</taxon>
        <taxon>Eubacteriaceae</taxon>
        <taxon>Eubacteriaceae incertae sedis</taxon>
        <taxon>Candidatus Allocopromorpha</taxon>
    </lineage>
</organism>
<dbReference type="Gene3D" id="1.10.10.10">
    <property type="entry name" value="Winged helix-like DNA-binding domain superfamily/Winged helix DNA-binding domain"/>
    <property type="match status" value="1"/>
</dbReference>